<accession>A0A1G4JV82</accession>
<evidence type="ECO:0000313" key="2">
    <source>
        <dbReference type="Proteomes" id="UP000190274"/>
    </source>
</evidence>
<protein>
    <submittedName>
        <fullName evidence="1">LADA_0G12376g1_1</fullName>
    </submittedName>
</protein>
<dbReference type="InterPro" id="IPR012469">
    <property type="entry name" value="DUF1688"/>
</dbReference>
<keyword evidence="2" id="KW-1185">Reference proteome</keyword>
<reference evidence="2" key="1">
    <citation type="submission" date="2016-03" db="EMBL/GenBank/DDBJ databases">
        <authorList>
            <person name="Devillers H."/>
        </authorList>
    </citation>
    <scope>NUCLEOTIDE SEQUENCE [LARGE SCALE GENOMIC DNA]</scope>
</reference>
<gene>
    <name evidence="1" type="ORF">LADA_0G12376G</name>
</gene>
<sequence>MDAVEYLKSIGSVRETSSQVFQYACQHHGGNYFELELSAMDAVADYLCSIIERDYGSDYAAIPPHGRWQHLNYGSQPRVETLIQDWTASGIDEIEIARKLIDLFVLSVLIDAGAGNVWQYTIPSSSNSEDAPAQRVGRSEGLAVASYYLFVDGKFSKDPTDPYRVEGSVLEQFTRAAFADGFQISDSNPMDGFDGRLELLQRLGRALNAHPKIFGAEGRPGGLVDYLYTKTSHLESETQNSIDLQDIWNALMTGLTSIWPAGRTVVNGEPLGDVWTLDTKAQASAEFPGQGPKAPEIPTDIVTFHKLTQWLCYSLLVPLERYGYQFSIKNKQLQTGLPEYRNGGLFYDFGVLKLKPDALARGRQLSSHLQKSTDLPTFEPQDGAIVEWRCLTIGLLDYLLPIVNDKLGYQLSLPQLIEAGSWKAGREIAAELRPDSKGPPIELHSDGTVF</sequence>
<name>A0A1G4JV82_9SACH</name>
<dbReference type="OrthoDB" id="2153176at2759"/>
<dbReference type="EMBL" id="LT598457">
    <property type="protein sequence ID" value="SCU94933.1"/>
    <property type="molecule type" value="Genomic_DNA"/>
</dbReference>
<dbReference type="PANTHER" id="PTHR31687:SF3">
    <property type="entry name" value="PROTEIN URG3"/>
    <property type="match status" value="1"/>
</dbReference>
<dbReference type="Pfam" id="PF07958">
    <property type="entry name" value="DUF1688"/>
    <property type="match status" value="1"/>
</dbReference>
<evidence type="ECO:0000313" key="1">
    <source>
        <dbReference type="EMBL" id="SCU94933.1"/>
    </source>
</evidence>
<dbReference type="PANTHER" id="PTHR31687">
    <property type="match status" value="1"/>
</dbReference>
<dbReference type="AlphaFoldDB" id="A0A1G4JV82"/>
<dbReference type="Proteomes" id="UP000190274">
    <property type="component" value="Chromosome G"/>
</dbReference>
<organism evidence="1 2">
    <name type="scientific">Lachancea dasiensis</name>
    <dbReference type="NCBI Taxonomy" id="1072105"/>
    <lineage>
        <taxon>Eukaryota</taxon>
        <taxon>Fungi</taxon>
        <taxon>Dikarya</taxon>
        <taxon>Ascomycota</taxon>
        <taxon>Saccharomycotina</taxon>
        <taxon>Saccharomycetes</taxon>
        <taxon>Saccharomycetales</taxon>
        <taxon>Saccharomycetaceae</taxon>
        <taxon>Lachancea</taxon>
    </lineage>
</organism>
<proteinExistence type="predicted"/>